<dbReference type="GO" id="GO:0005315">
    <property type="term" value="F:phosphate transmembrane transporter activity"/>
    <property type="evidence" value="ECO:0007669"/>
    <property type="project" value="InterPro"/>
</dbReference>
<proteinExistence type="inferred from homology"/>
<dbReference type="InterPro" id="IPR035906">
    <property type="entry name" value="MetI-like_sf"/>
</dbReference>
<keyword evidence="8 9" id="KW-0472">Membrane</keyword>
<evidence type="ECO:0000256" key="1">
    <source>
        <dbReference type="ARBA" id="ARBA00004651"/>
    </source>
</evidence>
<comment type="caution">
    <text evidence="11">The sequence shown here is derived from an EMBL/GenBank/DDBJ whole genome shotgun (WGS) entry which is preliminary data.</text>
</comment>
<evidence type="ECO:0000256" key="6">
    <source>
        <dbReference type="ARBA" id="ARBA00022692"/>
    </source>
</evidence>
<dbReference type="PROSITE" id="PS50928">
    <property type="entry name" value="ABC_TM1"/>
    <property type="match status" value="1"/>
</dbReference>
<evidence type="ECO:0000256" key="2">
    <source>
        <dbReference type="ARBA" id="ARBA00007069"/>
    </source>
</evidence>
<dbReference type="GO" id="GO:0035435">
    <property type="term" value="P:phosphate ion transmembrane transport"/>
    <property type="evidence" value="ECO:0007669"/>
    <property type="project" value="InterPro"/>
</dbReference>
<feature type="domain" description="ABC transmembrane type-1" evidence="10">
    <location>
        <begin position="67"/>
        <end position="273"/>
    </location>
</feature>
<dbReference type="InterPro" id="IPR005672">
    <property type="entry name" value="Phosphate_PstA"/>
</dbReference>
<dbReference type="InterPro" id="IPR000515">
    <property type="entry name" value="MetI-like"/>
</dbReference>
<feature type="transmembrane region" description="Helical" evidence="9">
    <location>
        <begin position="12"/>
        <end position="35"/>
    </location>
</feature>
<dbReference type="Pfam" id="PF00528">
    <property type="entry name" value="BPD_transp_1"/>
    <property type="match status" value="1"/>
</dbReference>
<dbReference type="CDD" id="cd06261">
    <property type="entry name" value="TM_PBP2"/>
    <property type="match status" value="1"/>
</dbReference>
<comment type="similarity">
    <text evidence="2 9">Belongs to the binding-protein-dependent transport system permease family. CysTW subfamily.</text>
</comment>
<dbReference type="SUPFAM" id="SSF161098">
    <property type="entry name" value="MetI-like"/>
    <property type="match status" value="1"/>
</dbReference>
<gene>
    <name evidence="11" type="ORF">FBZ83_101763</name>
</gene>
<feature type="transmembrane region" description="Helical" evidence="9">
    <location>
        <begin position="71"/>
        <end position="97"/>
    </location>
</feature>
<sequence>MSIDALRRRRTARVVDAAVWGVPAITVAALAWLLADVVWHGAGQIDLAFLTTAPRSAGRAGGIAPMLVSTAIVVAIAVAVALPLAVGTAVLLVEVLPPSASAGRWIRRSLDILAGMPSIVFGLFGNLVFCTMLGMGFSLLSGGLTLACMVLPILMRAAEESLRGVPDGCRRGALALGMPRHRAITAVILPCGMPGIIDGLTLGVGRAMAETAALVFTSGYVDRMPSALTDSGRTLAVHVFDLSMNVTGGDRWAYATALVLIGLLLVTAGLLSLASRFLQRKGAHKP</sequence>
<evidence type="ECO:0000256" key="4">
    <source>
        <dbReference type="ARBA" id="ARBA00022448"/>
    </source>
</evidence>
<protein>
    <recommendedName>
        <fullName evidence="3 9">Phosphate transport system permease protein PstA</fullName>
    </recommendedName>
</protein>
<reference evidence="11 12" key="1">
    <citation type="submission" date="2019-06" db="EMBL/GenBank/DDBJ databases">
        <title>Genomic Encyclopedia of Type Strains, Phase IV (KMG-V): Genome sequencing to study the core and pangenomes of soil and plant-associated prokaryotes.</title>
        <authorList>
            <person name="Whitman W."/>
        </authorList>
    </citation>
    <scope>NUCLEOTIDE SEQUENCE [LARGE SCALE GENOMIC DNA]</scope>
    <source>
        <strain evidence="11 12">BR 11650</strain>
    </source>
</reference>
<feature type="transmembrane region" description="Helical" evidence="9">
    <location>
        <begin position="252"/>
        <end position="274"/>
    </location>
</feature>
<comment type="subcellular location">
    <subcellularLocation>
        <location evidence="9">Cell inner membrane</location>
        <topology evidence="9">Multi-pass membrane protein</topology>
    </subcellularLocation>
    <subcellularLocation>
        <location evidence="1">Cell membrane</location>
        <topology evidence="1">Multi-pass membrane protein</topology>
    </subcellularLocation>
</comment>
<evidence type="ECO:0000256" key="9">
    <source>
        <dbReference type="RuleBase" id="RU363043"/>
    </source>
</evidence>
<dbReference type="GO" id="GO:0005886">
    <property type="term" value="C:plasma membrane"/>
    <property type="evidence" value="ECO:0007669"/>
    <property type="project" value="UniProtKB-SubCell"/>
</dbReference>
<evidence type="ECO:0000256" key="7">
    <source>
        <dbReference type="ARBA" id="ARBA00022989"/>
    </source>
</evidence>
<evidence type="ECO:0000256" key="3">
    <source>
        <dbReference type="ARBA" id="ARBA00016864"/>
    </source>
</evidence>
<feature type="transmembrane region" description="Helical" evidence="9">
    <location>
        <begin position="135"/>
        <end position="154"/>
    </location>
</feature>
<dbReference type="RefSeq" id="WP_211101617.1">
    <property type="nucleotide sequence ID" value="NZ_VITH01000001.1"/>
</dbReference>
<organism evidence="11 12">
    <name type="scientific">Azospirillum brasilense</name>
    <dbReference type="NCBI Taxonomy" id="192"/>
    <lineage>
        <taxon>Bacteria</taxon>
        <taxon>Pseudomonadati</taxon>
        <taxon>Pseudomonadota</taxon>
        <taxon>Alphaproteobacteria</taxon>
        <taxon>Rhodospirillales</taxon>
        <taxon>Azospirillaceae</taxon>
        <taxon>Azospirillum</taxon>
    </lineage>
</organism>
<evidence type="ECO:0000259" key="10">
    <source>
        <dbReference type="PROSITE" id="PS50928"/>
    </source>
</evidence>
<dbReference type="EMBL" id="VITH01000001">
    <property type="protein sequence ID" value="TWA87894.1"/>
    <property type="molecule type" value="Genomic_DNA"/>
</dbReference>
<dbReference type="NCBIfam" id="TIGR00974">
    <property type="entry name" value="3a0107s02c"/>
    <property type="match status" value="1"/>
</dbReference>
<feature type="transmembrane region" description="Helical" evidence="9">
    <location>
        <begin position="109"/>
        <end position="129"/>
    </location>
</feature>
<dbReference type="AlphaFoldDB" id="A0A560CSR4"/>
<keyword evidence="4" id="KW-0813">Transport</keyword>
<dbReference type="PANTHER" id="PTHR43470">
    <property type="entry name" value="PHOSPHATE TRANSPORT SYSTEM PERMEASE PROTEIN PSTA-RELATED"/>
    <property type="match status" value="1"/>
</dbReference>
<dbReference type="Gene3D" id="1.10.3720.10">
    <property type="entry name" value="MetI-like"/>
    <property type="match status" value="1"/>
</dbReference>
<dbReference type="PANTHER" id="PTHR43470:SF3">
    <property type="entry name" value="PHOSPHATE TRANSPORT SYSTEM PERMEASE PROTEIN PSTA-RELATED"/>
    <property type="match status" value="1"/>
</dbReference>
<dbReference type="Proteomes" id="UP000318529">
    <property type="component" value="Unassembled WGS sequence"/>
</dbReference>
<evidence type="ECO:0000313" key="11">
    <source>
        <dbReference type="EMBL" id="TWA87894.1"/>
    </source>
</evidence>
<evidence type="ECO:0000256" key="5">
    <source>
        <dbReference type="ARBA" id="ARBA00022475"/>
    </source>
</evidence>
<evidence type="ECO:0000256" key="8">
    <source>
        <dbReference type="ARBA" id="ARBA00023136"/>
    </source>
</evidence>
<keyword evidence="7 9" id="KW-1133">Transmembrane helix</keyword>
<evidence type="ECO:0000313" key="12">
    <source>
        <dbReference type="Proteomes" id="UP000318529"/>
    </source>
</evidence>
<feature type="transmembrane region" description="Helical" evidence="9">
    <location>
        <begin position="183"/>
        <end position="204"/>
    </location>
</feature>
<keyword evidence="5 9" id="KW-1003">Cell membrane</keyword>
<accession>A0A560CSR4</accession>
<name>A0A560CSR4_AZOBR</name>
<keyword evidence="6 9" id="KW-0812">Transmembrane</keyword>